<dbReference type="InterPro" id="IPR050869">
    <property type="entry name" value="H3K4_H4K5_MeTrfase"/>
</dbReference>
<dbReference type="Gene3D" id="2.170.270.10">
    <property type="entry name" value="SET domain"/>
    <property type="match status" value="1"/>
</dbReference>
<protein>
    <recommendedName>
        <fullName evidence="1">SET domain-containing protein</fullName>
    </recommendedName>
</protein>
<dbReference type="PROSITE" id="PS50280">
    <property type="entry name" value="SET"/>
    <property type="match status" value="1"/>
</dbReference>
<evidence type="ECO:0000313" key="3">
    <source>
        <dbReference type="Proteomes" id="UP000051952"/>
    </source>
</evidence>
<dbReference type="Pfam" id="PF00856">
    <property type="entry name" value="SET"/>
    <property type="match status" value="1"/>
</dbReference>
<evidence type="ECO:0000313" key="2">
    <source>
        <dbReference type="EMBL" id="CUF21403.1"/>
    </source>
</evidence>
<organism evidence="2 3">
    <name type="scientific">Bodo saltans</name>
    <name type="common">Flagellated protozoan</name>
    <dbReference type="NCBI Taxonomy" id="75058"/>
    <lineage>
        <taxon>Eukaryota</taxon>
        <taxon>Discoba</taxon>
        <taxon>Euglenozoa</taxon>
        <taxon>Kinetoplastea</taxon>
        <taxon>Metakinetoplastina</taxon>
        <taxon>Eubodonida</taxon>
        <taxon>Bodonidae</taxon>
        <taxon>Bodo</taxon>
    </lineage>
</organism>
<evidence type="ECO:0000259" key="1">
    <source>
        <dbReference type="PROSITE" id="PS50280"/>
    </source>
</evidence>
<feature type="domain" description="SET" evidence="1">
    <location>
        <begin position="342"/>
        <end position="581"/>
    </location>
</feature>
<dbReference type="Proteomes" id="UP000051952">
    <property type="component" value="Unassembled WGS sequence"/>
</dbReference>
<proteinExistence type="predicted"/>
<dbReference type="SUPFAM" id="SSF82199">
    <property type="entry name" value="SET domain"/>
    <property type="match status" value="1"/>
</dbReference>
<dbReference type="OrthoDB" id="194692at2759"/>
<keyword evidence="3" id="KW-1185">Reference proteome</keyword>
<gene>
    <name evidence="2" type="ORF">BSAL_60255</name>
</gene>
<dbReference type="CDD" id="cd20071">
    <property type="entry name" value="SET_SMYD"/>
    <property type="match status" value="1"/>
</dbReference>
<dbReference type="EMBL" id="CYKH01000266">
    <property type="protein sequence ID" value="CUF21403.1"/>
    <property type="molecule type" value="Genomic_DNA"/>
</dbReference>
<reference evidence="3" key="1">
    <citation type="submission" date="2015-09" db="EMBL/GenBank/DDBJ databases">
        <authorList>
            <consortium name="Pathogen Informatics"/>
        </authorList>
    </citation>
    <scope>NUCLEOTIDE SEQUENCE [LARGE SCALE GENOMIC DNA]</scope>
    <source>
        <strain evidence="3">Lake Konstanz</strain>
    </source>
</reference>
<dbReference type="VEuPathDB" id="TriTrypDB:BSAL_60255"/>
<dbReference type="PANTHER" id="PTHR12197">
    <property type="entry name" value="HISTONE-LYSINE N-METHYLTRANSFERASE SMYD"/>
    <property type="match status" value="1"/>
</dbReference>
<accession>A0A0S4IQ83</accession>
<dbReference type="InterPro" id="IPR046341">
    <property type="entry name" value="SET_dom_sf"/>
</dbReference>
<dbReference type="InterPro" id="IPR001214">
    <property type="entry name" value="SET_dom"/>
</dbReference>
<dbReference type="AlphaFoldDB" id="A0A0S4IQ83"/>
<sequence>MPTPGKDAPPSPLATIASLEAAKNVANEAFVKKQFDEATRLYVGLARSALLLVAKPKDDFNDNSKNIHQLLITVLVNLLAVRLAIEDKGEDSPPSHTLDEYIQIGSWVLLQDELQKTMCNEPHNHTLKALLWGEWRVDALSHWLMVEPQHSAAVNNSASHVVPGQKLLKTLVSDLVMFPSGILECLTPVILKARFRLARLHRIRAERFQRDAVALIASIHPQSRKPKNYVHQQQQQLIRTAQAITDHFAEAVAICSTFDHRGIDRTPEHNNHNDDETLSRMQLELLQLGDVIRRQMIATPSASASTTTTTAKVNCTEQFHSGVAIVKQFHAPATELPATTVPTLLPTPQNRRPLVRHGTGLVAIRPLVAGEVVLCEPFPLMEARGGGGTAASAQDAYEHRFVAAVEGMMALWSRVQTFSSSSASNSSSSHLSTTGLSDVTKILRILSLHARDESAGESDGVVDDDDSDIILERGCDVWHHNAMRIGDDIDFRIKGSSSEAFAGGSDTSSWEGGSAVYHVGSRLNHSCRPNAICCFLTPVNNDIPSTTAEGSGCWTLAFNGSLTVRLLRDVDAGEEILISYCPIIESIESKKRHCRSFVCRCDMCSGEFPSPLSLEKNLRVPRHENSDCEDSGGGVIAVEAVRCALCGANEVFAFLEDATVGLVTDRSDNSRGHRGACRGAVSLSEAALGATRSVEQKLDQILSSFVKQQSTSVNPAEERSSCLHQLITLEACSSVLGPRHRLRLRILQEALALGVATSLTEEDSFALTRAARSCLAMASSLCPLHWPLLTGLQMHLVFCIGRHYVGQHTATTDEDEVGSDDGETAEATIPALWRDDESVVDAEEVKHLVSISLLDHTIQYWGKRAADSRPGDNIGSVRACFWDRYQSELLSIGITSVNDLNEMMSGVSGEEAELTP</sequence>
<name>A0A0S4IQ83_BODSA</name>